<dbReference type="SUPFAM" id="SSF48264">
    <property type="entry name" value="Cytochrome P450"/>
    <property type="match status" value="1"/>
</dbReference>
<accession>A0ABV3FW12</accession>
<keyword evidence="3" id="KW-0560">Oxidoreductase</keyword>
<organism evidence="5 6">
    <name type="scientific">Nocardia aurea</name>
    <dbReference type="NCBI Taxonomy" id="2144174"/>
    <lineage>
        <taxon>Bacteria</taxon>
        <taxon>Bacillati</taxon>
        <taxon>Actinomycetota</taxon>
        <taxon>Actinomycetes</taxon>
        <taxon>Mycobacteriales</taxon>
        <taxon>Nocardiaceae</taxon>
        <taxon>Nocardia</taxon>
    </lineage>
</organism>
<keyword evidence="3" id="KW-0408">Iron</keyword>
<dbReference type="RefSeq" id="WP_357785266.1">
    <property type="nucleotide sequence ID" value="NZ_JBFAKC010000007.1"/>
</dbReference>
<keyword evidence="3" id="KW-0479">Metal-binding</keyword>
<dbReference type="PRINTS" id="PR00385">
    <property type="entry name" value="P450"/>
</dbReference>
<reference evidence="5 6" key="1">
    <citation type="submission" date="2024-06" db="EMBL/GenBank/DDBJ databases">
        <title>The Natural Products Discovery Center: Release of the First 8490 Sequenced Strains for Exploring Actinobacteria Biosynthetic Diversity.</title>
        <authorList>
            <person name="Kalkreuter E."/>
            <person name="Kautsar S.A."/>
            <person name="Yang D."/>
            <person name="Bader C.D."/>
            <person name="Teijaro C.N."/>
            <person name="Fluegel L."/>
            <person name="Davis C.M."/>
            <person name="Simpson J.R."/>
            <person name="Lauterbach L."/>
            <person name="Steele A.D."/>
            <person name="Gui C."/>
            <person name="Meng S."/>
            <person name="Li G."/>
            <person name="Viehrig K."/>
            <person name="Ye F."/>
            <person name="Su P."/>
            <person name="Kiefer A.F."/>
            <person name="Nichols A."/>
            <person name="Cepeda A.J."/>
            <person name="Yan W."/>
            <person name="Fan B."/>
            <person name="Jiang Y."/>
            <person name="Adhikari A."/>
            <person name="Zheng C.-J."/>
            <person name="Schuster L."/>
            <person name="Cowan T.M."/>
            <person name="Smanski M.J."/>
            <person name="Chevrette M.G."/>
            <person name="De Carvalho L.P.S."/>
            <person name="Shen B."/>
        </authorList>
    </citation>
    <scope>NUCLEOTIDE SEQUENCE [LARGE SCALE GENOMIC DNA]</scope>
    <source>
        <strain evidence="5 6">NPDC050403</strain>
    </source>
</reference>
<comment type="similarity">
    <text evidence="2 3">Belongs to the cytochrome P450 family.</text>
</comment>
<evidence type="ECO:0000313" key="6">
    <source>
        <dbReference type="Proteomes" id="UP001551695"/>
    </source>
</evidence>
<dbReference type="InterPro" id="IPR001128">
    <property type="entry name" value="Cyt_P450"/>
</dbReference>
<proteinExistence type="inferred from homology"/>
<sequence>MTPSATQRASHENAGETTLYPPRWQPAPMRWHRTEVTWAQSWRYAAAFVPRWRDRTLIHYLATELPGADDVLVARIPMLRYVVVRNPELARQILVSNQENYCKSAEYDMMAVTFGQGLVTDTDEKRYQRNRRVVQPLFARGTIERFAGPITEAAEAAATRILSVGANGAPLDIGPEMNRLTLDIVARTMFGTDLSGPISQIRLTNLLKFFGVGFAANVSRPLRALSTFLVNRTTPEERRAGSRLPIRAMRWLTWLTAPHVMIELRRIERAVDTLIADHRAGRIGGSDNLLGLLMTARDPETGHAYTDTEIHDELMTFIGAGMETSATALIWTWTLLAQHPEARDRLHAELEEVLGGRTPGAADVDALVWTRAVLAESMRLYPPIIGLTRVATGPDVLAGYRITAGTTVVISLHGVHHNATVWHDPERFDPTRHLSENMTTERRHGSLAFSAGRRVCIAQNFAVMELVLSLAVLAQRLTLDSATREPIRRALSFTGGPEGAVPMRVTRRDRP</sequence>
<feature type="region of interest" description="Disordered" evidence="4">
    <location>
        <begin position="1"/>
        <end position="21"/>
    </location>
</feature>
<dbReference type="PANTHER" id="PTHR24305">
    <property type="entry name" value="CYTOCHROME P450"/>
    <property type="match status" value="1"/>
</dbReference>
<dbReference type="InterPro" id="IPR036396">
    <property type="entry name" value="Cyt_P450_sf"/>
</dbReference>
<evidence type="ECO:0000256" key="3">
    <source>
        <dbReference type="RuleBase" id="RU000461"/>
    </source>
</evidence>
<keyword evidence="3" id="KW-0503">Monooxygenase</keyword>
<dbReference type="InterPro" id="IPR017972">
    <property type="entry name" value="Cyt_P450_CS"/>
</dbReference>
<dbReference type="Pfam" id="PF00067">
    <property type="entry name" value="p450"/>
    <property type="match status" value="2"/>
</dbReference>
<keyword evidence="3" id="KW-0349">Heme</keyword>
<protein>
    <submittedName>
        <fullName evidence="5">Cytochrome P450</fullName>
    </submittedName>
</protein>
<gene>
    <name evidence="5" type="ORF">AB0I48_18795</name>
</gene>
<comment type="cofactor">
    <cofactor evidence="1">
        <name>heme</name>
        <dbReference type="ChEBI" id="CHEBI:30413"/>
    </cofactor>
</comment>
<dbReference type="Proteomes" id="UP001551695">
    <property type="component" value="Unassembled WGS sequence"/>
</dbReference>
<comment type="caution">
    <text evidence="5">The sequence shown here is derived from an EMBL/GenBank/DDBJ whole genome shotgun (WGS) entry which is preliminary data.</text>
</comment>
<name>A0ABV3FW12_9NOCA</name>
<dbReference type="PANTHER" id="PTHR24305:SF166">
    <property type="entry name" value="CYTOCHROME P450 12A4, MITOCHONDRIAL-RELATED"/>
    <property type="match status" value="1"/>
</dbReference>
<evidence type="ECO:0000256" key="2">
    <source>
        <dbReference type="ARBA" id="ARBA00010617"/>
    </source>
</evidence>
<dbReference type="Gene3D" id="1.10.630.10">
    <property type="entry name" value="Cytochrome P450"/>
    <property type="match status" value="1"/>
</dbReference>
<evidence type="ECO:0000256" key="4">
    <source>
        <dbReference type="SAM" id="MobiDB-lite"/>
    </source>
</evidence>
<evidence type="ECO:0000256" key="1">
    <source>
        <dbReference type="ARBA" id="ARBA00001971"/>
    </source>
</evidence>
<evidence type="ECO:0000313" key="5">
    <source>
        <dbReference type="EMBL" id="MEV0709615.1"/>
    </source>
</evidence>
<dbReference type="EMBL" id="JBFAKC010000007">
    <property type="protein sequence ID" value="MEV0709615.1"/>
    <property type="molecule type" value="Genomic_DNA"/>
</dbReference>
<keyword evidence="6" id="KW-1185">Reference proteome</keyword>
<dbReference type="InterPro" id="IPR050121">
    <property type="entry name" value="Cytochrome_P450_monoxygenase"/>
</dbReference>
<dbReference type="InterPro" id="IPR002401">
    <property type="entry name" value="Cyt_P450_E_grp-I"/>
</dbReference>
<dbReference type="PROSITE" id="PS00086">
    <property type="entry name" value="CYTOCHROME_P450"/>
    <property type="match status" value="1"/>
</dbReference>
<dbReference type="PRINTS" id="PR00463">
    <property type="entry name" value="EP450I"/>
</dbReference>